<dbReference type="CDD" id="cd09487">
    <property type="entry name" value="SAM_superfamily"/>
    <property type="match status" value="1"/>
</dbReference>
<dbReference type="AlphaFoldDB" id="A0A1A9WCT1"/>
<evidence type="ECO:0008006" key="3">
    <source>
        <dbReference type="Google" id="ProtNLM"/>
    </source>
</evidence>
<dbReference type="Gene3D" id="1.10.150.50">
    <property type="entry name" value="Transcription Factor, Ets-1"/>
    <property type="match status" value="1"/>
</dbReference>
<dbReference type="VEuPathDB" id="VectorBase:GBRI014828"/>
<dbReference type="EnsemblMetazoa" id="GBRI014828-RA">
    <property type="protein sequence ID" value="GBRI014828-PA"/>
    <property type="gene ID" value="GBRI014828"/>
</dbReference>
<dbReference type="InterPro" id="IPR013761">
    <property type="entry name" value="SAM/pointed_sf"/>
</dbReference>
<reference evidence="1" key="2">
    <citation type="submission" date="2020-05" db="UniProtKB">
        <authorList>
            <consortium name="EnsemblMetazoa"/>
        </authorList>
    </citation>
    <scope>IDENTIFICATION</scope>
    <source>
        <strain evidence="1">IAEA</strain>
    </source>
</reference>
<dbReference type="SUPFAM" id="SSF47769">
    <property type="entry name" value="SAM/Pointed domain"/>
    <property type="match status" value="1"/>
</dbReference>
<dbReference type="STRING" id="37001.A0A1A9WCT1"/>
<dbReference type="Proteomes" id="UP000091820">
    <property type="component" value="Unassembled WGS sequence"/>
</dbReference>
<evidence type="ECO:0000313" key="1">
    <source>
        <dbReference type="EnsemblMetazoa" id="GBRI014828-PA"/>
    </source>
</evidence>
<name>A0A1A9WCT1_9MUSC</name>
<sequence length="225" mass="26354">MEGYRNLQALPNSPLTPLTPLSENTQFNFNLGGDGSLDHHIENVRLGFRREKQHRLEQCKSEKIIKMKDGCDFLNKRCPLKAQQPTYPQPKARIEIKVTEDKMNHQSYANTPKHIRSPLRPINRNLLGVGCQKQQQQKQCQQQTRKVQYLRPASPVAVQPLSPRIAHVLKQKNLMHYHDLFQREELDMFTFGLLQPNDLRYMGILNDNHIRIIMEAKEFAQKYFN</sequence>
<accession>A0A1A9WCT1</accession>
<evidence type="ECO:0000313" key="2">
    <source>
        <dbReference type="Proteomes" id="UP000091820"/>
    </source>
</evidence>
<reference evidence="2" key="1">
    <citation type="submission" date="2014-03" db="EMBL/GenBank/DDBJ databases">
        <authorList>
            <person name="Aksoy S."/>
            <person name="Warren W."/>
            <person name="Wilson R.K."/>
        </authorList>
    </citation>
    <scope>NUCLEOTIDE SEQUENCE [LARGE SCALE GENOMIC DNA]</scope>
    <source>
        <strain evidence="2">IAEA</strain>
    </source>
</reference>
<protein>
    <recommendedName>
        <fullName evidence="3">SAM domain-containing protein</fullName>
    </recommendedName>
</protein>
<organism evidence="1 2">
    <name type="scientific">Glossina brevipalpis</name>
    <dbReference type="NCBI Taxonomy" id="37001"/>
    <lineage>
        <taxon>Eukaryota</taxon>
        <taxon>Metazoa</taxon>
        <taxon>Ecdysozoa</taxon>
        <taxon>Arthropoda</taxon>
        <taxon>Hexapoda</taxon>
        <taxon>Insecta</taxon>
        <taxon>Pterygota</taxon>
        <taxon>Neoptera</taxon>
        <taxon>Endopterygota</taxon>
        <taxon>Diptera</taxon>
        <taxon>Brachycera</taxon>
        <taxon>Muscomorpha</taxon>
        <taxon>Hippoboscoidea</taxon>
        <taxon>Glossinidae</taxon>
        <taxon>Glossina</taxon>
    </lineage>
</organism>
<keyword evidence="2" id="KW-1185">Reference proteome</keyword>
<proteinExistence type="predicted"/>